<keyword evidence="1" id="KW-0472">Membrane</keyword>
<dbReference type="InterPro" id="IPR052710">
    <property type="entry name" value="CAAX_protease"/>
</dbReference>
<dbReference type="KEGG" id="ibu:IB211_00173"/>
<protein>
    <recommendedName>
        <fullName evidence="2">CAAX prenyl protease 2/Lysostaphin resistance protein A-like domain-containing protein</fullName>
    </recommendedName>
</protein>
<feature type="transmembrane region" description="Helical" evidence="1">
    <location>
        <begin position="215"/>
        <end position="234"/>
    </location>
</feature>
<dbReference type="RefSeq" id="WP_058116814.1">
    <property type="nucleotide sequence ID" value="NZ_CP011307.1"/>
</dbReference>
<reference evidence="3 4" key="1">
    <citation type="journal article" date="2015" name="Nat. Commun.">
        <title>Production of butyrate from lysine and the Amadori product fructoselysine by a human gut commensal.</title>
        <authorList>
            <person name="Bui T.P."/>
            <person name="Ritari J."/>
            <person name="Boeren S."/>
            <person name="de Waard P."/>
            <person name="Plugge C.M."/>
            <person name="de Vos W.M."/>
        </authorList>
    </citation>
    <scope>NUCLEOTIDE SEQUENCE [LARGE SCALE GENOMIC DNA]</scope>
    <source>
        <strain evidence="3 4">AF211</strain>
    </source>
</reference>
<feature type="transmembrane region" description="Helical" evidence="1">
    <location>
        <begin position="164"/>
        <end position="183"/>
    </location>
</feature>
<feature type="transmembrane region" description="Helical" evidence="1">
    <location>
        <begin position="20"/>
        <end position="37"/>
    </location>
</feature>
<keyword evidence="1" id="KW-0812">Transmembrane</keyword>
<evidence type="ECO:0000313" key="4">
    <source>
        <dbReference type="Proteomes" id="UP000064844"/>
    </source>
</evidence>
<gene>
    <name evidence="3" type="ORF">IB211_00173</name>
</gene>
<name>A0A0S2VZS5_9FIRM</name>
<dbReference type="GO" id="GO:0004175">
    <property type="term" value="F:endopeptidase activity"/>
    <property type="evidence" value="ECO:0007669"/>
    <property type="project" value="UniProtKB-ARBA"/>
</dbReference>
<evidence type="ECO:0000313" key="3">
    <source>
        <dbReference type="EMBL" id="ALP92569.1"/>
    </source>
</evidence>
<dbReference type="PANTHER" id="PTHR36435:SF1">
    <property type="entry name" value="CAAX AMINO TERMINAL PROTEASE FAMILY PROTEIN"/>
    <property type="match status" value="1"/>
</dbReference>
<evidence type="ECO:0000259" key="2">
    <source>
        <dbReference type="Pfam" id="PF02517"/>
    </source>
</evidence>
<evidence type="ECO:0000256" key="1">
    <source>
        <dbReference type="SAM" id="Phobius"/>
    </source>
</evidence>
<keyword evidence="4" id="KW-1185">Reference proteome</keyword>
<proteinExistence type="predicted"/>
<dbReference type="AlphaFoldDB" id="A0A0S2VZS5"/>
<accession>A0A0S2VZS5</accession>
<dbReference type="eggNOG" id="COG1266">
    <property type="taxonomic scope" value="Bacteria"/>
</dbReference>
<feature type="transmembrane region" description="Helical" evidence="1">
    <location>
        <begin position="57"/>
        <end position="77"/>
    </location>
</feature>
<keyword evidence="1" id="KW-1133">Transmembrane helix</keyword>
<organism evidence="3 4">
    <name type="scientific">Intestinimonas butyriciproducens</name>
    <dbReference type="NCBI Taxonomy" id="1297617"/>
    <lineage>
        <taxon>Bacteria</taxon>
        <taxon>Bacillati</taxon>
        <taxon>Bacillota</taxon>
        <taxon>Clostridia</taxon>
        <taxon>Eubacteriales</taxon>
        <taxon>Intestinimonas</taxon>
    </lineage>
</organism>
<feature type="domain" description="CAAX prenyl protease 2/Lysostaphin resistance protein A-like" evidence="2">
    <location>
        <begin position="132"/>
        <end position="227"/>
    </location>
</feature>
<dbReference type="GO" id="GO:0080120">
    <property type="term" value="P:CAAX-box protein maturation"/>
    <property type="evidence" value="ECO:0007669"/>
    <property type="project" value="UniProtKB-ARBA"/>
</dbReference>
<dbReference type="PANTHER" id="PTHR36435">
    <property type="entry name" value="SLR1288 PROTEIN"/>
    <property type="match status" value="1"/>
</dbReference>
<dbReference type="InterPro" id="IPR003675">
    <property type="entry name" value="Rce1/LyrA-like_dom"/>
</dbReference>
<feature type="transmembrane region" description="Helical" evidence="1">
    <location>
        <begin position="131"/>
        <end position="152"/>
    </location>
</feature>
<dbReference type="STRING" id="1297617.IB211_00173"/>
<reference evidence="4" key="2">
    <citation type="submission" date="2015-04" db="EMBL/GenBank/DDBJ databases">
        <title>A butyrogenic pathway from the amino acid lysine in a human gut commensal.</title>
        <authorList>
            <person name="de Vos W.M."/>
            <person name="Bui N.T.P."/>
            <person name="Plugge C.M."/>
            <person name="Ritari J."/>
        </authorList>
    </citation>
    <scope>NUCLEOTIDE SEQUENCE [LARGE SCALE GENOMIC DNA]</scope>
    <source>
        <strain evidence="4">AF211</strain>
    </source>
</reference>
<dbReference type="EMBL" id="CP011307">
    <property type="protein sequence ID" value="ALP92569.1"/>
    <property type="molecule type" value="Genomic_DNA"/>
</dbReference>
<dbReference type="Pfam" id="PF02517">
    <property type="entry name" value="Rce1-like"/>
    <property type="match status" value="1"/>
</dbReference>
<dbReference type="Proteomes" id="UP000064844">
    <property type="component" value="Chromosome"/>
</dbReference>
<sequence>MSSRRQWRPQLSPSEFRRGWVFFTLYLVVFPVLMGQIQRMLSQRFEFFLQAPEFSLIYYFLLLCATVLLFWGFLRHSFDILLDWLPENLFAFAAGLVGAGALHFLAMRLPYPVENPNVLLYPEQFAAAPQATVLILVVLMPLIEEVLFRGLLFGGLRRYSRPMAFAVSTLGYALFCVVSFVFQPEGADLRYLLLAVQYLPMSLALAWCYDHGGSIWSAVALHMAVNGASLFLAVG</sequence>
<feature type="transmembrane region" description="Helical" evidence="1">
    <location>
        <begin position="89"/>
        <end position="111"/>
    </location>
</feature>